<evidence type="ECO:0000313" key="5">
    <source>
        <dbReference type="EMBL" id="KAG8508528.1"/>
    </source>
</evidence>
<dbReference type="OrthoDB" id="9989690at2759"/>
<dbReference type="SUPFAM" id="SSF47473">
    <property type="entry name" value="EF-hand"/>
    <property type="match status" value="1"/>
</dbReference>
<feature type="region of interest" description="Disordered" evidence="1">
    <location>
        <begin position="33"/>
        <end position="113"/>
    </location>
</feature>
<evidence type="ECO:0008006" key="7">
    <source>
        <dbReference type="Google" id="ProtNLM"/>
    </source>
</evidence>
<dbReference type="PANTHER" id="PTHR34830">
    <property type="entry name" value="SIMILAR TO HYPOTHETICAL PROTEIN MGC34837"/>
    <property type="match status" value="1"/>
</dbReference>
<dbReference type="InterPro" id="IPR049247">
    <property type="entry name" value="DUF5580_C"/>
</dbReference>
<dbReference type="Pfam" id="PF17743">
    <property type="entry name" value="DUF5580"/>
    <property type="match status" value="1"/>
</dbReference>
<evidence type="ECO:0000256" key="1">
    <source>
        <dbReference type="SAM" id="MobiDB-lite"/>
    </source>
</evidence>
<evidence type="ECO:0000259" key="4">
    <source>
        <dbReference type="Pfam" id="PF20743"/>
    </source>
</evidence>
<dbReference type="AlphaFoldDB" id="A0A8J5ZVI0"/>
<protein>
    <recommendedName>
        <fullName evidence="7">Carcinoma-related EF-hand protein</fullName>
    </recommendedName>
</protein>
<feature type="compositionally biased region" description="Polar residues" evidence="1">
    <location>
        <begin position="50"/>
        <end position="61"/>
    </location>
</feature>
<feature type="domain" description="DUF5580" evidence="4">
    <location>
        <begin position="484"/>
        <end position="558"/>
    </location>
</feature>
<dbReference type="Pfam" id="PF20743">
    <property type="entry name" value="DUF5580_C"/>
    <property type="match status" value="1"/>
</dbReference>
<sequence length="558" mass="63782">MSSLWKAPNRSAPMPEMVVKIIGSKHFRYLVEKPKTRDHENLKAEPSKVLQKSVTDNTGTLSRDPPVPTNPTDHQINHVSNDVKKSKRPENNQKPEDNQKPENNQKPDSNQQLQTEVHSINRNRFLNGKANVHCSSVPSGDQSLSYIHGLPRRNFRDWSLEQMVRKNSDQPEDLGQRPSGTREDAFLISLVQRELKLHPLSSVLVDQLQKELKILDPVSSGFLLQSQLSRLFLKHGVPLQLPTIKILCQRFSQQGSPEMVNYGKVLWFLKIASSDEPQESKSEVDRNLKKIQGHDRQHQSTAPQDSNSQSEANQSLLEILKMALRTTSGKLNIENLNLSFRKEDRSFSGCLPPPKVRAICGKHGLYLTLSLLETLLSHQDLGYHDEIKWQRFTEWLNRASSDLSSDMPTGKKAKETSATLVPSEVPEMSQYRTGHMKTPEMRLEPENPPAETSASRELLNSLKIRPVSQPFVTPMVKNESEECEAWIDRFRKLENALYLCDLSHTGVLEKERAKRLIHNYNLIYKLSLSPRKIDQALRRFRAGENMLLEPALRYLKEL</sequence>
<feature type="compositionally biased region" description="Basic and acidic residues" evidence="1">
    <location>
        <begin position="33"/>
        <end position="46"/>
    </location>
</feature>
<dbReference type="InterPro" id="IPR049246">
    <property type="entry name" value="DUF5580_M"/>
</dbReference>
<proteinExistence type="predicted"/>
<feature type="compositionally biased region" description="Basic and acidic residues" evidence="1">
    <location>
        <begin position="81"/>
        <end position="105"/>
    </location>
</feature>
<dbReference type="InterPro" id="IPR048316">
    <property type="entry name" value="DUF5580_N"/>
</dbReference>
<dbReference type="InterPro" id="IPR011992">
    <property type="entry name" value="EF-hand-dom_pair"/>
</dbReference>
<dbReference type="Proteomes" id="UP000700334">
    <property type="component" value="Unassembled WGS sequence"/>
</dbReference>
<feature type="domain" description="DUF5580" evidence="2">
    <location>
        <begin position="184"/>
        <end position="276"/>
    </location>
</feature>
<feature type="region of interest" description="Disordered" evidence="1">
    <location>
        <begin position="292"/>
        <end position="311"/>
    </location>
</feature>
<evidence type="ECO:0000313" key="6">
    <source>
        <dbReference type="Proteomes" id="UP000700334"/>
    </source>
</evidence>
<dbReference type="PANTHER" id="PTHR34830:SF1">
    <property type="entry name" value="GENE 12695-RELATED"/>
    <property type="match status" value="1"/>
</dbReference>
<evidence type="ECO:0000259" key="3">
    <source>
        <dbReference type="Pfam" id="PF20742"/>
    </source>
</evidence>
<feature type="domain" description="DUF5580" evidence="3">
    <location>
        <begin position="315"/>
        <end position="409"/>
    </location>
</feature>
<gene>
    <name evidence="5" type="ORF">J0S82_011787</name>
</gene>
<comment type="caution">
    <text evidence="5">The sequence shown here is derived from an EMBL/GenBank/DDBJ whole genome shotgun (WGS) entry which is preliminary data.</text>
</comment>
<name>A0A8J5ZVI0_GALPY</name>
<keyword evidence="6" id="KW-1185">Reference proteome</keyword>
<dbReference type="EMBL" id="JAGFMF010012014">
    <property type="protein sequence ID" value="KAG8508528.1"/>
    <property type="molecule type" value="Genomic_DNA"/>
</dbReference>
<dbReference type="Pfam" id="PF20742">
    <property type="entry name" value="DUF5580_M"/>
    <property type="match status" value="1"/>
</dbReference>
<feature type="compositionally biased region" description="Polar residues" evidence="1">
    <location>
        <begin position="299"/>
        <end position="311"/>
    </location>
</feature>
<accession>A0A8J5ZVI0</accession>
<evidence type="ECO:0000259" key="2">
    <source>
        <dbReference type="Pfam" id="PF17743"/>
    </source>
</evidence>
<dbReference type="InterPro" id="IPR040774">
    <property type="entry name" value="DUF5580"/>
</dbReference>
<feature type="compositionally biased region" description="Polar residues" evidence="1">
    <location>
        <begin position="70"/>
        <end position="80"/>
    </location>
</feature>
<organism evidence="5 6">
    <name type="scientific">Galemys pyrenaicus</name>
    <name type="common">Iberian desman</name>
    <name type="synonym">Pyrenean desman</name>
    <dbReference type="NCBI Taxonomy" id="202257"/>
    <lineage>
        <taxon>Eukaryota</taxon>
        <taxon>Metazoa</taxon>
        <taxon>Chordata</taxon>
        <taxon>Craniata</taxon>
        <taxon>Vertebrata</taxon>
        <taxon>Euteleostomi</taxon>
        <taxon>Mammalia</taxon>
        <taxon>Eutheria</taxon>
        <taxon>Laurasiatheria</taxon>
        <taxon>Eulipotyphla</taxon>
        <taxon>Talpidae</taxon>
        <taxon>Galemys</taxon>
    </lineage>
</organism>
<reference evidence="5" key="1">
    <citation type="journal article" date="2021" name="Evol. Appl.">
        <title>The genome of the Pyrenean desman and the effects of bottlenecks and inbreeding on the genomic landscape of an endangered species.</title>
        <authorList>
            <person name="Escoda L."/>
            <person name="Castresana J."/>
        </authorList>
    </citation>
    <scope>NUCLEOTIDE SEQUENCE</scope>
    <source>
        <strain evidence="5">IBE-C5619</strain>
    </source>
</reference>